<protein>
    <submittedName>
        <fullName evidence="1">Uncharacterized protein</fullName>
    </submittedName>
</protein>
<organism evidence="1">
    <name type="scientific">marine sediment metagenome</name>
    <dbReference type="NCBI Taxonomy" id="412755"/>
    <lineage>
        <taxon>unclassified sequences</taxon>
        <taxon>metagenomes</taxon>
        <taxon>ecological metagenomes</taxon>
    </lineage>
</organism>
<gene>
    <name evidence="1" type="ORF">S03H2_42111</name>
</gene>
<dbReference type="AlphaFoldDB" id="X1JYL4"/>
<proteinExistence type="predicted"/>
<evidence type="ECO:0000313" key="1">
    <source>
        <dbReference type="EMBL" id="GAH74903.1"/>
    </source>
</evidence>
<feature type="non-terminal residue" evidence="1">
    <location>
        <position position="44"/>
    </location>
</feature>
<dbReference type="EMBL" id="BARU01026191">
    <property type="protein sequence ID" value="GAH74903.1"/>
    <property type="molecule type" value="Genomic_DNA"/>
</dbReference>
<accession>X1JYL4</accession>
<comment type="caution">
    <text evidence="1">The sequence shown here is derived from an EMBL/GenBank/DDBJ whole genome shotgun (WGS) entry which is preliminary data.</text>
</comment>
<sequence length="44" mass="4983">MTALIRVTGEVPIHHAKDAIREMENVIRSWGGSVYISAWKSKED</sequence>
<name>X1JYL4_9ZZZZ</name>
<reference evidence="1" key="1">
    <citation type="journal article" date="2014" name="Front. Microbiol.">
        <title>High frequency of phylogenetically diverse reductive dehalogenase-homologous genes in deep subseafloor sedimentary metagenomes.</title>
        <authorList>
            <person name="Kawai M."/>
            <person name="Futagami T."/>
            <person name="Toyoda A."/>
            <person name="Takaki Y."/>
            <person name="Nishi S."/>
            <person name="Hori S."/>
            <person name="Arai W."/>
            <person name="Tsubouchi T."/>
            <person name="Morono Y."/>
            <person name="Uchiyama I."/>
            <person name="Ito T."/>
            <person name="Fujiyama A."/>
            <person name="Inagaki F."/>
            <person name="Takami H."/>
        </authorList>
    </citation>
    <scope>NUCLEOTIDE SEQUENCE</scope>
    <source>
        <strain evidence="1">Expedition CK06-06</strain>
    </source>
</reference>